<evidence type="ECO:0000256" key="1">
    <source>
        <dbReference type="ARBA" id="ARBA00010641"/>
    </source>
</evidence>
<dbReference type="GO" id="GO:0006352">
    <property type="term" value="P:DNA-templated transcription initiation"/>
    <property type="evidence" value="ECO:0007669"/>
    <property type="project" value="InterPro"/>
</dbReference>
<dbReference type="PANTHER" id="PTHR43133:SF8">
    <property type="entry name" value="RNA POLYMERASE SIGMA FACTOR HI_1459-RELATED"/>
    <property type="match status" value="1"/>
</dbReference>
<reference evidence="9" key="1">
    <citation type="submission" date="2018-02" db="EMBL/GenBank/DDBJ databases">
        <title>Draft genome sequencing of Rhodococcus opacus KU647198.</title>
        <authorList>
            <person name="Zheng B.-X."/>
        </authorList>
    </citation>
    <scope>NUCLEOTIDE SEQUENCE [LARGE SCALE GENOMIC DNA]</scope>
    <source>
        <strain evidence="9">04-OD7</strain>
    </source>
</reference>
<evidence type="ECO:0000256" key="5">
    <source>
        <dbReference type="ARBA" id="ARBA00023163"/>
    </source>
</evidence>
<evidence type="ECO:0000256" key="6">
    <source>
        <dbReference type="SAM" id="MobiDB-lite"/>
    </source>
</evidence>
<dbReference type="GO" id="GO:0016987">
    <property type="term" value="F:sigma factor activity"/>
    <property type="evidence" value="ECO:0007669"/>
    <property type="project" value="UniProtKB-KW"/>
</dbReference>
<dbReference type="Proteomes" id="UP000239290">
    <property type="component" value="Unassembled WGS sequence"/>
</dbReference>
<name>A0A2S8I9P4_RHOOP</name>
<feature type="compositionally biased region" description="Low complexity" evidence="6">
    <location>
        <begin position="15"/>
        <end position="36"/>
    </location>
</feature>
<dbReference type="AlphaFoldDB" id="A0A2S8I9P4"/>
<dbReference type="Gene3D" id="1.10.10.10">
    <property type="entry name" value="Winged helix-like DNA-binding domain superfamily/Winged helix DNA-binding domain"/>
    <property type="match status" value="1"/>
</dbReference>
<evidence type="ECO:0000313" key="8">
    <source>
        <dbReference type="EMBL" id="PQP11399.1"/>
    </source>
</evidence>
<sequence>MRYWSCTASPPTPPSTSSDAARTPTASTTPTANTASCSKTPHPDSMSKSPPSARSALAQLPEDFRAAIVLAEFASPPYADIAEHQGVTVATVKTRIHRARKQLATLLAPAIDP</sequence>
<dbReference type="Pfam" id="PF08281">
    <property type="entry name" value="Sigma70_r4_2"/>
    <property type="match status" value="1"/>
</dbReference>
<evidence type="ECO:0000259" key="7">
    <source>
        <dbReference type="Pfam" id="PF08281"/>
    </source>
</evidence>
<dbReference type="EMBL" id="PUIO01000118">
    <property type="protein sequence ID" value="PQP11399.1"/>
    <property type="molecule type" value="Genomic_DNA"/>
</dbReference>
<dbReference type="GO" id="GO:0003677">
    <property type="term" value="F:DNA binding"/>
    <property type="evidence" value="ECO:0007669"/>
    <property type="project" value="UniProtKB-KW"/>
</dbReference>
<keyword evidence="5" id="KW-0804">Transcription</keyword>
<protein>
    <submittedName>
        <fullName evidence="8">Sigma factor, includes region 4</fullName>
    </submittedName>
</protein>
<dbReference type="SUPFAM" id="SSF88659">
    <property type="entry name" value="Sigma3 and sigma4 domains of RNA polymerase sigma factors"/>
    <property type="match status" value="1"/>
</dbReference>
<keyword evidence="3" id="KW-0731">Sigma factor</keyword>
<evidence type="ECO:0000313" key="9">
    <source>
        <dbReference type="Proteomes" id="UP000239290"/>
    </source>
</evidence>
<evidence type="ECO:0000256" key="3">
    <source>
        <dbReference type="ARBA" id="ARBA00023082"/>
    </source>
</evidence>
<keyword evidence="4" id="KW-0238">DNA-binding</keyword>
<accession>A0A2S8I9P4</accession>
<evidence type="ECO:0000256" key="4">
    <source>
        <dbReference type="ARBA" id="ARBA00023125"/>
    </source>
</evidence>
<evidence type="ECO:0000256" key="2">
    <source>
        <dbReference type="ARBA" id="ARBA00023015"/>
    </source>
</evidence>
<dbReference type="InterPro" id="IPR036388">
    <property type="entry name" value="WH-like_DNA-bd_sf"/>
</dbReference>
<feature type="domain" description="RNA polymerase sigma factor 70 region 4 type 2" evidence="7">
    <location>
        <begin position="54"/>
        <end position="103"/>
    </location>
</feature>
<dbReference type="InterPro" id="IPR039425">
    <property type="entry name" value="RNA_pol_sigma-70-like"/>
</dbReference>
<dbReference type="PANTHER" id="PTHR43133">
    <property type="entry name" value="RNA POLYMERASE ECF-TYPE SIGMA FACTO"/>
    <property type="match status" value="1"/>
</dbReference>
<feature type="region of interest" description="Disordered" evidence="6">
    <location>
        <begin position="1"/>
        <end position="55"/>
    </location>
</feature>
<proteinExistence type="inferred from homology"/>
<dbReference type="InterPro" id="IPR013324">
    <property type="entry name" value="RNA_pol_sigma_r3/r4-like"/>
</dbReference>
<comment type="caution">
    <text evidence="8">The sequence shown here is derived from an EMBL/GenBank/DDBJ whole genome shotgun (WGS) entry which is preliminary data.</text>
</comment>
<gene>
    <name evidence="8" type="ORF">C5613_43445</name>
</gene>
<comment type="similarity">
    <text evidence="1">Belongs to the sigma-70 factor family. ECF subfamily.</text>
</comment>
<keyword evidence="2" id="KW-0805">Transcription regulation</keyword>
<organism evidence="8 9">
    <name type="scientific">Rhodococcus opacus</name>
    <name type="common">Nocardia opaca</name>
    <dbReference type="NCBI Taxonomy" id="37919"/>
    <lineage>
        <taxon>Bacteria</taxon>
        <taxon>Bacillati</taxon>
        <taxon>Actinomycetota</taxon>
        <taxon>Actinomycetes</taxon>
        <taxon>Mycobacteriales</taxon>
        <taxon>Nocardiaceae</taxon>
        <taxon>Rhodococcus</taxon>
    </lineage>
</organism>
<dbReference type="InterPro" id="IPR013249">
    <property type="entry name" value="RNA_pol_sigma70_r4_t2"/>
</dbReference>
<dbReference type="CDD" id="cd06171">
    <property type="entry name" value="Sigma70_r4"/>
    <property type="match status" value="1"/>
</dbReference>